<dbReference type="SMART" id="SM00367">
    <property type="entry name" value="LRR_CC"/>
    <property type="match status" value="3"/>
</dbReference>
<dbReference type="EMBL" id="CAJHNH020004487">
    <property type="protein sequence ID" value="CAG5131131.1"/>
    <property type="molecule type" value="Genomic_DNA"/>
</dbReference>
<dbReference type="PANTHER" id="PTHR13318:SF95">
    <property type="entry name" value="F-BOX PROTEIN YLR352W"/>
    <property type="match status" value="1"/>
</dbReference>
<dbReference type="AlphaFoldDB" id="A0A8S3ZXV1"/>
<dbReference type="InterPro" id="IPR036047">
    <property type="entry name" value="F-box-like_dom_sf"/>
</dbReference>
<dbReference type="SMART" id="SM00256">
    <property type="entry name" value="FBOX"/>
    <property type="match status" value="1"/>
</dbReference>
<proteinExistence type="predicted"/>
<dbReference type="InterPro" id="IPR001810">
    <property type="entry name" value="F-box_dom"/>
</dbReference>
<name>A0A8S3ZXV1_9EUPU</name>
<dbReference type="OrthoDB" id="3219396at2759"/>
<reference evidence="3" key="1">
    <citation type="submission" date="2021-04" db="EMBL/GenBank/DDBJ databases">
        <authorList>
            <consortium name="Molecular Ecology Group"/>
        </authorList>
    </citation>
    <scope>NUCLEOTIDE SEQUENCE</scope>
</reference>
<sequence>METAAGPSSGAPIEKLPDDVLLKVFQHLPMVDRLRSMSVSRKWERVLSDGFLWRHVDLLEYRLDLRSMRKILRAYLSGSLHSLKIRGFADPGDVNSGRRPTLSDALLVLMSVRCPGLRVLHLYECRTSDFSFACLPASITCLEIVKSVWRPKWMKDKQRRLSRLQHLTLDKCVHVDDFEIEDVTYWRNLKYLSLRGCFRVGIDGIVTIAQYLLELECLFLCEIAVDDFAVDHIVWNLKKLKELCIAESLSITDRAVTTIAFGLPELKMLDISYSKYHWLIVERTASLSQEDKQILKNGFSENFVLIA</sequence>
<dbReference type="Pfam" id="PF12937">
    <property type="entry name" value="F-box-like"/>
    <property type="match status" value="1"/>
</dbReference>
<dbReference type="Proteomes" id="UP000678393">
    <property type="component" value="Unassembled WGS sequence"/>
</dbReference>
<organism evidence="3 4">
    <name type="scientific">Candidula unifasciata</name>
    <dbReference type="NCBI Taxonomy" id="100452"/>
    <lineage>
        <taxon>Eukaryota</taxon>
        <taxon>Metazoa</taxon>
        <taxon>Spiralia</taxon>
        <taxon>Lophotrochozoa</taxon>
        <taxon>Mollusca</taxon>
        <taxon>Gastropoda</taxon>
        <taxon>Heterobranchia</taxon>
        <taxon>Euthyneura</taxon>
        <taxon>Panpulmonata</taxon>
        <taxon>Eupulmonata</taxon>
        <taxon>Stylommatophora</taxon>
        <taxon>Helicina</taxon>
        <taxon>Helicoidea</taxon>
        <taxon>Geomitridae</taxon>
        <taxon>Candidula</taxon>
    </lineage>
</organism>
<dbReference type="PANTHER" id="PTHR13318">
    <property type="entry name" value="PARTNER OF PAIRED, ISOFORM B-RELATED"/>
    <property type="match status" value="1"/>
</dbReference>
<dbReference type="GO" id="GO:0031146">
    <property type="term" value="P:SCF-dependent proteasomal ubiquitin-dependent protein catabolic process"/>
    <property type="evidence" value="ECO:0007669"/>
    <property type="project" value="TreeGrafter"/>
</dbReference>
<keyword evidence="1" id="KW-0833">Ubl conjugation pathway</keyword>
<evidence type="ECO:0000313" key="3">
    <source>
        <dbReference type="EMBL" id="CAG5131131.1"/>
    </source>
</evidence>
<dbReference type="InterPro" id="IPR032675">
    <property type="entry name" value="LRR_dom_sf"/>
</dbReference>
<evidence type="ECO:0000259" key="2">
    <source>
        <dbReference type="PROSITE" id="PS50181"/>
    </source>
</evidence>
<dbReference type="PROSITE" id="PS50181">
    <property type="entry name" value="FBOX"/>
    <property type="match status" value="1"/>
</dbReference>
<dbReference type="GO" id="GO:0019005">
    <property type="term" value="C:SCF ubiquitin ligase complex"/>
    <property type="evidence" value="ECO:0007669"/>
    <property type="project" value="TreeGrafter"/>
</dbReference>
<gene>
    <name evidence="3" type="ORF">CUNI_LOCUS16689</name>
</gene>
<accession>A0A8S3ZXV1</accession>
<dbReference type="SUPFAM" id="SSF81383">
    <property type="entry name" value="F-box domain"/>
    <property type="match status" value="1"/>
</dbReference>
<protein>
    <recommendedName>
        <fullName evidence="2">F-box domain-containing protein</fullName>
    </recommendedName>
</protein>
<feature type="domain" description="F-box" evidence="2">
    <location>
        <begin position="10"/>
        <end position="56"/>
    </location>
</feature>
<evidence type="ECO:0000313" key="4">
    <source>
        <dbReference type="Proteomes" id="UP000678393"/>
    </source>
</evidence>
<comment type="caution">
    <text evidence="3">The sequence shown here is derived from an EMBL/GenBank/DDBJ whole genome shotgun (WGS) entry which is preliminary data.</text>
</comment>
<dbReference type="SUPFAM" id="SSF52047">
    <property type="entry name" value="RNI-like"/>
    <property type="match status" value="1"/>
</dbReference>
<dbReference type="InterPro" id="IPR006553">
    <property type="entry name" value="Leu-rich_rpt_Cys-con_subtyp"/>
</dbReference>
<evidence type="ECO:0000256" key="1">
    <source>
        <dbReference type="ARBA" id="ARBA00022786"/>
    </source>
</evidence>
<keyword evidence="4" id="KW-1185">Reference proteome</keyword>
<dbReference type="Gene3D" id="3.80.10.10">
    <property type="entry name" value="Ribonuclease Inhibitor"/>
    <property type="match status" value="1"/>
</dbReference>